<feature type="transmembrane region" description="Helical" evidence="6">
    <location>
        <begin position="37"/>
        <end position="59"/>
    </location>
</feature>
<proteinExistence type="predicted"/>
<keyword evidence="1" id="KW-0677">Repeat</keyword>
<dbReference type="InterPro" id="IPR011990">
    <property type="entry name" value="TPR-like_helical_dom_sf"/>
</dbReference>
<dbReference type="GO" id="GO:0017004">
    <property type="term" value="P:cytochrome complex assembly"/>
    <property type="evidence" value="ECO:0007669"/>
    <property type="project" value="UniProtKB-KW"/>
</dbReference>
<protein>
    <recommendedName>
        <fullName evidence="11">Cytochrome C biogenesis protein CcmI</fullName>
    </recommendedName>
</protein>
<keyword evidence="3 4" id="KW-0802">TPR repeat</keyword>
<dbReference type="Gene3D" id="1.25.40.10">
    <property type="entry name" value="Tetratricopeptide repeat domain"/>
    <property type="match status" value="1"/>
</dbReference>
<evidence type="ECO:0000256" key="1">
    <source>
        <dbReference type="ARBA" id="ARBA00022737"/>
    </source>
</evidence>
<comment type="caution">
    <text evidence="9">The sequence shown here is derived from an EMBL/GenBank/DDBJ whole genome shotgun (WGS) entry which is preliminary data.</text>
</comment>
<dbReference type="InterPro" id="IPR056412">
    <property type="entry name" value="Ig_CycH"/>
</dbReference>
<reference evidence="9 10" key="1">
    <citation type="journal article" date="2017" name="Int. J. Syst. Evol. Microbiol.">
        <title>Oleiagrimonas citrea sp. nov., a marine bacterium isolated from tidal flat sediment and emended description of the genus Oleiagrimonas Fang et al. 2015 and Oleiagrimonas soli.</title>
        <authorList>
            <person name="Yang S.H."/>
            <person name="Seo H.S."/>
            <person name="Seong C.N."/>
            <person name="Kwon K.K."/>
        </authorList>
    </citation>
    <scope>NUCLEOTIDE SEQUENCE [LARGE SCALE GENOMIC DNA]</scope>
    <source>
        <strain evidence="9 10">MEBiC09124</strain>
    </source>
</reference>
<dbReference type="RefSeq" id="WP_168609187.1">
    <property type="nucleotide sequence ID" value="NZ_JAAZQD010000003.1"/>
</dbReference>
<dbReference type="Pfam" id="PF23914">
    <property type="entry name" value="TPR_CcmH_CycH"/>
    <property type="match status" value="1"/>
</dbReference>
<dbReference type="PROSITE" id="PS50005">
    <property type="entry name" value="TPR"/>
    <property type="match status" value="1"/>
</dbReference>
<feature type="domain" description="Cytochrome c-type biogenesis protein H TPR" evidence="8">
    <location>
        <begin position="82"/>
        <end position="201"/>
    </location>
</feature>
<keyword evidence="2" id="KW-0201">Cytochrome c-type biogenesis</keyword>
<dbReference type="Proteomes" id="UP000541636">
    <property type="component" value="Unassembled WGS sequence"/>
</dbReference>
<feature type="region of interest" description="Disordered" evidence="5">
    <location>
        <begin position="326"/>
        <end position="349"/>
    </location>
</feature>
<dbReference type="SUPFAM" id="SSF48452">
    <property type="entry name" value="TPR-like"/>
    <property type="match status" value="1"/>
</dbReference>
<dbReference type="InterPro" id="IPR019734">
    <property type="entry name" value="TPR_rpt"/>
</dbReference>
<dbReference type="EMBL" id="JAAZQD010000003">
    <property type="protein sequence ID" value="NKZ39055.1"/>
    <property type="molecule type" value="Genomic_DNA"/>
</dbReference>
<accession>A0A846ZL57</accession>
<name>A0A846ZL57_9GAMM</name>
<evidence type="ECO:0000256" key="4">
    <source>
        <dbReference type="PROSITE-ProRule" id="PRU00339"/>
    </source>
</evidence>
<dbReference type="InterPro" id="IPR056413">
    <property type="entry name" value="TPR_CcmH_CycH"/>
</dbReference>
<feature type="domain" description="Cytochrome c-type biogenesis protein H Ig-like" evidence="7">
    <location>
        <begin position="250"/>
        <end position="357"/>
    </location>
</feature>
<keyword evidence="6" id="KW-1133">Transmembrane helix</keyword>
<evidence type="ECO:0000256" key="3">
    <source>
        <dbReference type="ARBA" id="ARBA00022803"/>
    </source>
</evidence>
<evidence type="ECO:0000313" key="9">
    <source>
        <dbReference type="EMBL" id="NKZ39055.1"/>
    </source>
</evidence>
<gene>
    <name evidence="9" type="ORF">HF690_08845</name>
</gene>
<sequence>MKTEFILVATLMVLLALALVVVPMLRRGRRSGQPRHALVLSLLVLFALPLAALGLYLHVGTPAALNKSALQPQMTLDQAVAKLRAELKQHPDNLQGWLMLGRTYAGTERPALARDAYGKALKLAPDNADIMIAWVEVDAMARADHRIEGQARSLLQRAVKADPRNQRGLWLLGISDYQHGHFADAVLTWRRLQALLQPGSKVAQAVKEQIAMANARAAGKTQKQAMALLSSPASSTSAAAAAKADEGAHIAVRVRLDPKLRDHVKPGDTLYVFAKAQRGPPMPLAVIRLKASALPTTVMLTDGMGMTPAMRLSSVPEVTVTARISHSGQPTATAGDLEGSAGPISTHAAAPVDVTIDHVH</sequence>
<keyword evidence="6" id="KW-0472">Membrane</keyword>
<feature type="repeat" description="TPR" evidence="4">
    <location>
        <begin position="94"/>
        <end position="127"/>
    </location>
</feature>
<evidence type="ECO:0000259" key="8">
    <source>
        <dbReference type="Pfam" id="PF23914"/>
    </source>
</evidence>
<evidence type="ECO:0000256" key="5">
    <source>
        <dbReference type="SAM" id="MobiDB-lite"/>
    </source>
</evidence>
<dbReference type="Pfam" id="PF23892">
    <property type="entry name" value="Ig_CycH"/>
    <property type="match status" value="1"/>
</dbReference>
<evidence type="ECO:0000313" key="10">
    <source>
        <dbReference type="Proteomes" id="UP000541636"/>
    </source>
</evidence>
<keyword evidence="6" id="KW-0812">Transmembrane</keyword>
<evidence type="ECO:0000259" key="7">
    <source>
        <dbReference type="Pfam" id="PF23892"/>
    </source>
</evidence>
<organism evidence="9 10">
    <name type="scientific">Oleiagrimonas citrea</name>
    <dbReference type="NCBI Taxonomy" id="1665687"/>
    <lineage>
        <taxon>Bacteria</taxon>
        <taxon>Pseudomonadati</taxon>
        <taxon>Pseudomonadota</taxon>
        <taxon>Gammaproteobacteria</taxon>
        <taxon>Lysobacterales</taxon>
        <taxon>Rhodanobacteraceae</taxon>
        <taxon>Oleiagrimonas</taxon>
    </lineage>
</organism>
<dbReference type="PANTHER" id="PTHR47870">
    <property type="entry name" value="CYTOCHROME C-TYPE BIOGENESIS PROTEIN CCMH"/>
    <property type="match status" value="1"/>
</dbReference>
<keyword evidence="10" id="KW-1185">Reference proteome</keyword>
<dbReference type="PANTHER" id="PTHR47870:SF1">
    <property type="entry name" value="CYTOCHROME C-TYPE BIOGENESIS PROTEIN CCMH"/>
    <property type="match status" value="1"/>
</dbReference>
<dbReference type="GO" id="GO:0005886">
    <property type="term" value="C:plasma membrane"/>
    <property type="evidence" value="ECO:0007669"/>
    <property type="project" value="TreeGrafter"/>
</dbReference>
<dbReference type="InterPro" id="IPR051263">
    <property type="entry name" value="C-type_cytochrome_biogenesis"/>
</dbReference>
<dbReference type="AlphaFoldDB" id="A0A846ZL57"/>
<feature type="transmembrane region" description="Helical" evidence="6">
    <location>
        <begin position="6"/>
        <end position="25"/>
    </location>
</feature>
<evidence type="ECO:0000256" key="6">
    <source>
        <dbReference type="SAM" id="Phobius"/>
    </source>
</evidence>
<evidence type="ECO:0000256" key="2">
    <source>
        <dbReference type="ARBA" id="ARBA00022748"/>
    </source>
</evidence>
<evidence type="ECO:0008006" key="11">
    <source>
        <dbReference type="Google" id="ProtNLM"/>
    </source>
</evidence>